<evidence type="ECO:0000313" key="1">
    <source>
        <dbReference type="EMBL" id="CAB5221673.1"/>
    </source>
</evidence>
<organism evidence="1">
    <name type="scientific">uncultured Caudovirales phage</name>
    <dbReference type="NCBI Taxonomy" id="2100421"/>
    <lineage>
        <taxon>Viruses</taxon>
        <taxon>Duplodnaviria</taxon>
        <taxon>Heunggongvirae</taxon>
        <taxon>Uroviricota</taxon>
        <taxon>Caudoviricetes</taxon>
        <taxon>Peduoviridae</taxon>
        <taxon>Maltschvirus</taxon>
        <taxon>Maltschvirus maltsch</taxon>
    </lineage>
</organism>
<protein>
    <submittedName>
        <fullName evidence="1">Uncharacterized protein</fullName>
    </submittedName>
</protein>
<dbReference type="SUPFAM" id="SSF51735">
    <property type="entry name" value="NAD(P)-binding Rossmann-fold domains"/>
    <property type="match status" value="1"/>
</dbReference>
<accession>A0A6J7X308</accession>
<name>A0A6J7X308_9CAUD</name>
<dbReference type="Gene3D" id="3.40.50.720">
    <property type="entry name" value="NAD(P)-binding Rossmann-like Domain"/>
    <property type="match status" value="1"/>
</dbReference>
<reference evidence="1" key="1">
    <citation type="submission" date="2020-05" db="EMBL/GenBank/DDBJ databases">
        <authorList>
            <person name="Chiriac C."/>
            <person name="Salcher M."/>
            <person name="Ghai R."/>
            <person name="Kavagutti S V."/>
        </authorList>
    </citation>
    <scope>NUCLEOTIDE SEQUENCE</scope>
</reference>
<gene>
    <name evidence="1" type="ORF">UFOVP242_17</name>
</gene>
<dbReference type="EMBL" id="LR798294">
    <property type="protein sequence ID" value="CAB5221673.1"/>
    <property type="molecule type" value="Genomic_DNA"/>
</dbReference>
<dbReference type="InterPro" id="IPR036291">
    <property type="entry name" value="NAD(P)-bd_dom_sf"/>
</dbReference>
<sequence>MKLLVGETGLVGTSLKEQNEFDHLFKSSNIEDLKRIAKDGDEIYLACLPATKWLVNQHLERDIETVYRIIDHLKGINYSQINLISTIDVYSESPLGVDETYEPISTKPSYGANRYLFECLVREKLTYDRLSIFRLPALFNKHIKKNIVYDMLKNHNVEKINANSFFQWYNLDHLFEHITFFNRHYHDEQIFNLFPEPLDTREVIKLFPDVHQCDWGPKVVYDYKTKFSTTGYFYLKETSLSYLKEFINEACSN</sequence>
<proteinExistence type="predicted"/>